<feature type="compositionally biased region" description="Polar residues" evidence="1">
    <location>
        <begin position="65"/>
        <end position="74"/>
    </location>
</feature>
<feature type="compositionally biased region" description="Polar residues" evidence="1">
    <location>
        <begin position="93"/>
        <end position="126"/>
    </location>
</feature>
<organism evidence="2 3">
    <name type="scientific">Candidatus Wirthbacteria bacterium CG2_30_54_11</name>
    <dbReference type="NCBI Taxonomy" id="1817892"/>
    <lineage>
        <taxon>Bacteria</taxon>
        <taxon>Candidatus Wirthbacteria</taxon>
    </lineage>
</organism>
<dbReference type="Proteomes" id="UP000183245">
    <property type="component" value="Unassembled WGS sequence"/>
</dbReference>
<reference evidence="2 3" key="1">
    <citation type="journal article" date="2016" name="Environ. Microbiol.">
        <title>Genomic resolution of a cold subsurface aquifer community provides metabolic insights for novel microbes adapted to high CO concentrations.</title>
        <authorList>
            <person name="Probst A.J."/>
            <person name="Castelle C.J."/>
            <person name="Singh A."/>
            <person name="Brown C.T."/>
            <person name="Anantharaman K."/>
            <person name="Sharon I."/>
            <person name="Hug L.A."/>
            <person name="Burstein D."/>
            <person name="Emerson J.B."/>
            <person name="Thomas B.C."/>
            <person name="Banfield J.F."/>
        </authorList>
    </citation>
    <scope>NUCLEOTIDE SEQUENCE [LARGE SCALE GENOMIC DNA]</scope>
    <source>
        <strain evidence="2">CG2_30_54_11</strain>
    </source>
</reference>
<comment type="caution">
    <text evidence="2">The sequence shown here is derived from an EMBL/GenBank/DDBJ whole genome shotgun (WGS) entry which is preliminary data.</text>
</comment>
<proteinExistence type="predicted"/>
<dbReference type="EMBL" id="MNZT01000080">
    <property type="protein sequence ID" value="OIP96712.1"/>
    <property type="molecule type" value="Genomic_DNA"/>
</dbReference>
<sequence>MTTSWKMRILMIVAALVIVLLSAITYVTIQSNHQAESEDQDLRSQLASSETTAGSDTALTEDQELNSQDTSSRDLVSYHPSPLSFPVIETTDVDSSPSIAEITTPSVDTTDDPGSQTPAPSPETTELQTYTNDQIGFAFDYPSSWDIDSFVVPKGTIKEQEGRYHLVANESDITVFTISKDGYELRLAAPTEVNPDAPPTCSATGPILDPQEYAWKTVFNRQSFRPAIETGNVPHFGDPSWPYPLNVLFRRFPGERTEKWPLADTDESFVGLFCLKWPDGDQSILFTSITYYSASFTKENITQGAIDAAILKEMDAIVGSLRRSPS</sequence>
<accession>A0A1J5IZP8</accession>
<protein>
    <submittedName>
        <fullName evidence="2">Uncharacterized protein</fullName>
    </submittedName>
</protein>
<feature type="compositionally biased region" description="Polar residues" evidence="1">
    <location>
        <begin position="43"/>
        <end position="58"/>
    </location>
</feature>
<evidence type="ECO:0000313" key="2">
    <source>
        <dbReference type="EMBL" id="OIP96712.1"/>
    </source>
</evidence>
<feature type="region of interest" description="Disordered" evidence="1">
    <location>
        <begin position="33"/>
        <end position="126"/>
    </location>
</feature>
<gene>
    <name evidence="2" type="ORF">AUK40_04670</name>
</gene>
<dbReference type="AlphaFoldDB" id="A0A1J5IZP8"/>
<evidence type="ECO:0000313" key="3">
    <source>
        <dbReference type="Proteomes" id="UP000183245"/>
    </source>
</evidence>
<evidence type="ECO:0000256" key="1">
    <source>
        <dbReference type="SAM" id="MobiDB-lite"/>
    </source>
</evidence>
<name>A0A1J5IZP8_9BACT</name>